<reference evidence="2" key="1">
    <citation type="submission" date="2022-07" db="EMBL/GenBank/DDBJ databases">
        <authorList>
            <person name="Macas J."/>
            <person name="Novak P."/>
            <person name="Neumann P."/>
        </authorList>
    </citation>
    <scope>NUCLEOTIDE SEQUENCE</scope>
</reference>
<accession>A0AAV0CHH1</accession>
<name>A0AAV0CHH1_9ASTE</name>
<evidence type="ECO:0000313" key="2">
    <source>
        <dbReference type="EMBL" id="CAH9077494.1"/>
    </source>
</evidence>
<dbReference type="Proteomes" id="UP001152523">
    <property type="component" value="Unassembled WGS sequence"/>
</dbReference>
<gene>
    <name evidence="2" type="ORF">CEPIT_LOCUS6201</name>
</gene>
<comment type="caution">
    <text evidence="2">The sequence shown here is derived from an EMBL/GenBank/DDBJ whole genome shotgun (WGS) entry which is preliminary data.</text>
</comment>
<sequence>MSSSRRGVNWSVGEDVVLCNAWVTISEQSRGVGDYEKTSMTYRMRTFQSFHRGSKVGLGKNKMKSWGIFKILQMMFLTLPQKKKCIVPTSISSYICIVVFILYCVVS</sequence>
<feature type="transmembrane region" description="Helical" evidence="1">
    <location>
        <begin position="85"/>
        <end position="106"/>
    </location>
</feature>
<dbReference type="EMBL" id="CAMAPF010000031">
    <property type="protein sequence ID" value="CAH9077494.1"/>
    <property type="molecule type" value="Genomic_DNA"/>
</dbReference>
<organism evidence="2 3">
    <name type="scientific">Cuscuta epithymum</name>
    <dbReference type="NCBI Taxonomy" id="186058"/>
    <lineage>
        <taxon>Eukaryota</taxon>
        <taxon>Viridiplantae</taxon>
        <taxon>Streptophyta</taxon>
        <taxon>Embryophyta</taxon>
        <taxon>Tracheophyta</taxon>
        <taxon>Spermatophyta</taxon>
        <taxon>Magnoliopsida</taxon>
        <taxon>eudicotyledons</taxon>
        <taxon>Gunneridae</taxon>
        <taxon>Pentapetalae</taxon>
        <taxon>asterids</taxon>
        <taxon>lamiids</taxon>
        <taxon>Solanales</taxon>
        <taxon>Convolvulaceae</taxon>
        <taxon>Cuscuteae</taxon>
        <taxon>Cuscuta</taxon>
        <taxon>Cuscuta subgen. Cuscuta</taxon>
    </lineage>
</organism>
<keyword evidence="3" id="KW-1185">Reference proteome</keyword>
<protein>
    <submittedName>
        <fullName evidence="2">Uncharacterized protein</fullName>
    </submittedName>
</protein>
<keyword evidence="1" id="KW-1133">Transmembrane helix</keyword>
<keyword evidence="1" id="KW-0472">Membrane</keyword>
<evidence type="ECO:0000256" key="1">
    <source>
        <dbReference type="SAM" id="Phobius"/>
    </source>
</evidence>
<dbReference type="AlphaFoldDB" id="A0AAV0CHH1"/>
<keyword evidence="1" id="KW-0812">Transmembrane</keyword>
<evidence type="ECO:0000313" key="3">
    <source>
        <dbReference type="Proteomes" id="UP001152523"/>
    </source>
</evidence>
<proteinExistence type="predicted"/>